<keyword evidence="15" id="KW-1185">Reference proteome</keyword>
<dbReference type="GO" id="GO:0006355">
    <property type="term" value="P:regulation of DNA-templated transcription"/>
    <property type="evidence" value="ECO:0007669"/>
    <property type="project" value="InterPro"/>
</dbReference>
<dbReference type="SUPFAM" id="SSF55785">
    <property type="entry name" value="PYP-like sensor domain (PAS domain)"/>
    <property type="match status" value="2"/>
</dbReference>
<reference evidence="14 15" key="1">
    <citation type="submission" date="2018-10" db="EMBL/GenBank/DDBJ databases">
        <authorList>
            <person name="Chen W.-M."/>
        </authorList>
    </citation>
    <scope>NUCLEOTIDE SEQUENCE [LARGE SCALE GENOMIC DNA]</scope>
    <source>
        <strain evidence="14 15">THS-13</strain>
    </source>
</reference>
<evidence type="ECO:0000256" key="2">
    <source>
        <dbReference type="ARBA" id="ARBA00012438"/>
    </source>
</evidence>
<dbReference type="InterPro" id="IPR036097">
    <property type="entry name" value="HisK_dim/P_sf"/>
</dbReference>
<dbReference type="InterPro" id="IPR004358">
    <property type="entry name" value="Sig_transdc_His_kin-like_C"/>
</dbReference>
<feature type="domain" description="PAS" evidence="12">
    <location>
        <begin position="2"/>
        <end position="54"/>
    </location>
</feature>
<dbReference type="RefSeq" id="WP_123210398.1">
    <property type="nucleotide sequence ID" value="NZ_RJVO01000001.1"/>
</dbReference>
<evidence type="ECO:0000313" key="14">
    <source>
        <dbReference type="EMBL" id="ROH93543.1"/>
    </source>
</evidence>
<comment type="catalytic activity">
    <reaction evidence="1">
        <text>ATP + protein L-histidine = ADP + protein N-phospho-L-histidine.</text>
        <dbReference type="EC" id="2.7.13.3"/>
    </reaction>
</comment>
<dbReference type="Proteomes" id="UP000282106">
    <property type="component" value="Unassembled WGS sequence"/>
</dbReference>
<evidence type="ECO:0000256" key="9">
    <source>
        <dbReference type="ARBA" id="ARBA00059827"/>
    </source>
</evidence>
<evidence type="ECO:0000256" key="8">
    <source>
        <dbReference type="ARBA" id="ARBA00023012"/>
    </source>
</evidence>
<dbReference type="PANTHER" id="PTHR43065:SF46">
    <property type="entry name" value="C4-DICARBOXYLATE TRANSPORT SENSOR PROTEIN DCTB"/>
    <property type="match status" value="1"/>
</dbReference>
<evidence type="ECO:0000256" key="4">
    <source>
        <dbReference type="ARBA" id="ARBA00022679"/>
    </source>
</evidence>
<dbReference type="SUPFAM" id="SSF47384">
    <property type="entry name" value="Homodimeric domain of signal transducing histidine kinase"/>
    <property type="match status" value="1"/>
</dbReference>
<proteinExistence type="predicted"/>
<dbReference type="SMART" id="SM00086">
    <property type="entry name" value="PAC"/>
    <property type="match status" value="2"/>
</dbReference>
<keyword evidence="3" id="KW-0597">Phosphoprotein</keyword>
<dbReference type="NCBIfam" id="TIGR00229">
    <property type="entry name" value="sensory_box"/>
    <property type="match status" value="2"/>
</dbReference>
<keyword evidence="5" id="KW-0547">Nucleotide-binding</keyword>
<feature type="domain" description="Histidine kinase" evidence="11">
    <location>
        <begin position="275"/>
        <end position="489"/>
    </location>
</feature>
<dbReference type="InterPro" id="IPR036890">
    <property type="entry name" value="HATPase_C_sf"/>
</dbReference>
<keyword evidence="8" id="KW-0902">Two-component regulatory system</keyword>
<dbReference type="EC" id="2.7.13.3" evidence="2"/>
<evidence type="ECO:0000256" key="7">
    <source>
        <dbReference type="ARBA" id="ARBA00022840"/>
    </source>
</evidence>
<dbReference type="InterPro" id="IPR013767">
    <property type="entry name" value="PAS_fold"/>
</dbReference>
<feature type="domain" description="PAC" evidence="13">
    <location>
        <begin position="79"/>
        <end position="129"/>
    </location>
</feature>
<dbReference type="InterPro" id="IPR000700">
    <property type="entry name" value="PAS-assoc_C"/>
</dbReference>
<dbReference type="Pfam" id="PF02518">
    <property type="entry name" value="HATPase_c"/>
    <property type="match status" value="1"/>
</dbReference>
<dbReference type="InterPro" id="IPR000014">
    <property type="entry name" value="PAS"/>
</dbReference>
<dbReference type="CDD" id="cd00130">
    <property type="entry name" value="PAS"/>
    <property type="match status" value="2"/>
</dbReference>
<dbReference type="PROSITE" id="PS50113">
    <property type="entry name" value="PAC"/>
    <property type="match status" value="1"/>
</dbReference>
<keyword evidence="7" id="KW-0067">ATP-binding</keyword>
<dbReference type="PROSITE" id="PS50112">
    <property type="entry name" value="PAS"/>
    <property type="match status" value="2"/>
</dbReference>
<evidence type="ECO:0000256" key="3">
    <source>
        <dbReference type="ARBA" id="ARBA00022553"/>
    </source>
</evidence>
<dbReference type="SUPFAM" id="SSF55874">
    <property type="entry name" value="ATPase domain of HSP90 chaperone/DNA topoisomerase II/histidine kinase"/>
    <property type="match status" value="1"/>
</dbReference>
<dbReference type="PRINTS" id="PR00344">
    <property type="entry name" value="BCTRLSENSOR"/>
</dbReference>
<dbReference type="CDD" id="cd00082">
    <property type="entry name" value="HisKA"/>
    <property type="match status" value="1"/>
</dbReference>
<accession>A0A3N0VLA7</accession>
<dbReference type="SMART" id="SM00091">
    <property type="entry name" value="PAS"/>
    <property type="match status" value="2"/>
</dbReference>
<sequence length="489" mass="53775">MAEDRLSALLDAAVDAMILADERGRITRFNRAAEVLFGYTPSEVMGENLSMLMPAPYRQEHDGYLLRYQKTQQARIIGIGRQVTAQRKDGSTVPIELSVGEFIKGKERGYVGILRDISERLRQQAQLKHQADELRVIFENAPTPILITSLDGQIIKANRACCALLGRSEAEMLRHSQLDLLHPDDRAGARQQLEALGDEQPASRYEWRYLRGDGTVVHTSNYAAYSVEAEQQEPLLISEIVDRSALLSAEHEAEELRARLTHAGRIGTLGEMVSGIAHEVNQPLTAIANYANACRRLLQSGTAEPEELIGTLEKISAQADRAGQVIRGLRSLTRKRDAVRERLDCNQLISEVAKLLEFELRNSGWRLLLRLTPKLPAVTGDGVQLQQVVLNLVRNGIEAMSERASGDFIQVETYPAGAGFVEIAVSDCGPGISEAVEAHLFEPFYTTKHQGMGLGLSICQSIIAAHGGEMSYRGNAMGGATFVVRLPTA</sequence>
<comment type="function">
    <text evidence="9">Putative oxygen sensor; modulates the activity of FixJ, a transcriptional activator of nitrogen fixation fixK gene. FixL probably acts as a kinase that phosphorylates FixJ.</text>
</comment>
<dbReference type="AlphaFoldDB" id="A0A3N0VLA7"/>
<evidence type="ECO:0000256" key="5">
    <source>
        <dbReference type="ARBA" id="ARBA00022741"/>
    </source>
</evidence>
<dbReference type="InterPro" id="IPR005467">
    <property type="entry name" value="His_kinase_dom"/>
</dbReference>
<evidence type="ECO:0000256" key="1">
    <source>
        <dbReference type="ARBA" id="ARBA00000085"/>
    </source>
</evidence>
<protein>
    <recommendedName>
        <fullName evidence="10">Sensor protein FixL</fullName>
        <ecNumber evidence="2">2.7.13.3</ecNumber>
    </recommendedName>
</protein>
<gene>
    <name evidence="14" type="ORF">ED208_03215</name>
</gene>
<feature type="domain" description="PAS" evidence="12">
    <location>
        <begin position="130"/>
        <end position="200"/>
    </location>
</feature>
<dbReference type="PANTHER" id="PTHR43065">
    <property type="entry name" value="SENSOR HISTIDINE KINASE"/>
    <property type="match status" value="1"/>
</dbReference>
<keyword evidence="4" id="KW-0808">Transferase</keyword>
<evidence type="ECO:0000313" key="15">
    <source>
        <dbReference type="Proteomes" id="UP000282106"/>
    </source>
</evidence>
<dbReference type="Gene3D" id="1.10.287.130">
    <property type="match status" value="1"/>
</dbReference>
<dbReference type="Pfam" id="PF00989">
    <property type="entry name" value="PAS"/>
    <property type="match status" value="2"/>
</dbReference>
<dbReference type="GO" id="GO:0000155">
    <property type="term" value="F:phosphorelay sensor kinase activity"/>
    <property type="evidence" value="ECO:0007669"/>
    <property type="project" value="InterPro"/>
</dbReference>
<dbReference type="InterPro" id="IPR003661">
    <property type="entry name" value="HisK_dim/P_dom"/>
</dbReference>
<evidence type="ECO:0000259" key="13">
    <source>
        <dbReference type="PROSITE" id="PS50113"/>
    </source>
</evidence>
<dbReference type="InterPro" id="IPR001610">
    <property type="entry name" value="PAC"/>
</dbReference>
<evidence type="ECO:0000259" key="11">
    <source>
        <dbReference type="PROSITE" id="PS50109"/>
    </source>
</evidence>
<dbReference type="SMART" id="SM00388">
    <property type="entry name" value="HisKA"/>
    <property type="match status" value="1"/>
</dbReference>
<dbReference type="Gene3D" id="3.30.450.20">
    <property type="entry name" value="PAS domain"/>
    <property type="match status" value="2"/>
</dbReference>
<organism evidence="14 15">
    <name type="scientific">Stagnimonas aquatica</name>
    <dbReference type="NCBI Taxonomy" id="2689987"/>
    <lineage>
        <taxon>Bacteria</taxon>
        <taxon>Pseudomonadati</taxon>
        <taxon>Pseudomonadota</taxon>
        <taxon>Gammaproteobacteria</taxon>
        <taxon>Nevskiales</taxon>
        <taxon>Nevskiaceae</taxon>
        <taxon>Stagnimonas</taxon>
    </lineage>
</organism>
<dbReference type="Gene3D" id="3.30.565.10">
    <property type="entry name" value="Histidine kinase-like ATPase, C-terminal domain"/>
    <property type="match status" value="1"/>
</dbReference>
<dbReference type="InterPro" id="IPR035965">
    <property type="entry name" value="PAS-like_dom_sf"/>
</dbReference>
<dbReference type="SMART" id="SM00387">
    <property type="entry name" value="HATPase_c"/>
    <property type="match status" value="1"/>
</dbReference>
<evidence type="ECO:0000256" key="6">
    <source>
        <dbReference type="ARBA" id="ARBA00022777"/>
    </source>
</evidence>
<dbReference type="Pfam" id="PF00512">
    <property type="entry name" value="HisKA"/>
    <property type="match status" value="1"/>
</dbReference>
<dbReference type="FunFam" id="3.30.450.20:FF:000060">
    <property type="entry name" value="Sensor protein FixL"/>
    <property type="match status" value="1"/>
</dbReference>
<name>A0A3N0VLA7_9GAMM</name>
<keyword evidence="6" id="KW-0418">Kinase</keyword>
<dbReference type="InParanoid" id="A0A3N0VLA7"/>
<evidence type="ECO:0000256" key="10">
    <source>
        <dbReference type="ARBA" id="ARBA00070616"/>
    </source>
</evidence>
<evidence type="ECO:0000259" key="12">
    <source>
        <dbReference type="PROSITE" id="PS50112"/>
    </source>
</evidence>
<dbReference type="InterPro" id="IPR003594">
    <property type="entry name" value="HATPase_dom"/>
</dbReference>
<dbReference type="EMBL" id="RJVO01000001">
    <property type="protein sequence ID" value="ROH93543.1"/>
    <property type="molecule type" value="Genomic_DNA"/>
</dbReference>
<comment type="caution">
    <text evidence="14">The sequence shown here is derived from an EMBL/GenBank/DDBJ whole genome shotgun (WGS) entry which is preliminary data.</text>
</comment>
<dbReference type="PROSITE" id="PS50109">
    <property type="entry name" value="HIS_KIN"/>
    <property type="match status" value="1"/>
</dbReference>
<dbReference type="GO" id="GO:0005524">
    <property type="term" value="F:ATP binding"/>
    <property type="evidence" value="ECO:0007669"/>
    <property type="project" value="UniProtKB-KW"/>
</dbReference>